<dbReference type="RefSeq" id="WP_088925807.1">
    <property type="nucleotide sequence ID" value="NZ_CADFGW010000006.1"/>
</dbReference>
<proteinExistence type="predicted"/>
<dbReference type="PROSITE" id="PS51257">
    <property type="entry name" value="PROKAR_LIPOPROTEIN"/>
    <property type="match status" value="1"/>
</dbReference>
<dbReference type="PANTHER" id="PTHR30383:SF5">
    <property type="entry name" value="SGNH HYDROLASE-TYPE ESTERASE DOMAIN-CONTAINING PROTEIN"/>
    <property type="match status" value="1"/>
</dbReference>
<dbReference type="GO" id="GO:0016788">
    <property type="term" value="F:hydrolase activity, acting on ester bonds"/>
    <property type="evidence" value="ECO:0007669"/>
    <property type="project" value="UniProtKB-ARBA"/>
</dbReference>
<evidence type="ECO:0000313" key="3">
    <source>
        <dbReference type="Proteomes" id="UP000196218"/>
    </source>
</evidence>
<name>A0ABD7LJ43_9BURK</name>
<feature type="domain" description="SGNH hydrolase-type esterase" evidence="1">
    <location>
        <begin position="60"/>
        <end position="245"/>
    </location>
</feature>
<dbReference type="Proteomes" id="UP000196218">
    <property type="component" value="Unassembled WGS sequence"/>
</dbReference>
<dbReference type="InterPro" id="IPR013830">
    <property type="entry name" value="SGNH_hydro"/>
</dbReference>
<dbReference type="Pfam" id="PF13472">
    <property type="entry name" value="Lipase_GDSL_2"/>
    <property type="match status" value="1"/>
</dbReference>
<dbReference type="CDD" id="cd00229">
    <property type="entry name" value="SGNH_hydrolase"/>
    <property type="match status" value="1"/>
</dbReference>
<evidence type="ECO:0000313" key="2">
    <source>
        <dbReference type="EMBL" id="SAK20065.1"/>
    </source>
</evidence>
<dbReference type="AlphaFoldDB" id="A0ABD7LJ43"/>
<organism evidence="2 3">
    <name type="scientific">Burkholderia multivorans</name>
    <dbReference type="NCBI Taxonomy" id="87883"/>
    <lineage>
        <taxon>Bacteria</taxon>
        <taxon>Pseudomonadati</taxon>
        <taxon>Pseudomonadota</taxon>
        <taxon>Betaproteobacteria</taxon>
        <taxon>Burkholderiales</taxon>
        <taxon>Burkholderiaceae</taxon>
        <taxon>Burkholderia</taxon>
        <taxon>Burkholderia cepacia complex</taxon>
    </lineage>
</organism>
<protein>
    <submittedName>
        <fullName evidence="2">GDSL family lipase</fullName>
    </submittedName>
</protein>
<reference evidence="2 3" key="1">
    <citation type="submission" date="2016-04" db="EMBL/GenBank/DDBJ databases">
        <authorList>
            <person name="Peeters C."/>
        </authorList>
    </citation>
    <scope>NUCLEOTIDE SEQUENCE [LARGE SCALE GENOMIC DNA]</scope>
    <source>
        <strain evidence="2">LMG 29311</strain>
    </source>
</reference>
<comment type="caution">
    <text evidence="2">The sequence shown here is derived from an EMBL/GenBank/DDBJ whole genome shotgun (WGS) entry which is preliminary data.</text>
</comment>
<dbReference type="EMBL" id="FKJW01000003">
    <property type="protein sequence ID" value="SAK20065.1"/>
    <property type="molecule type" value="Genomic_DNA"/>
</dbReference>
<dbReference type="SUPFAM" id="SSF52266">
    <property type="entry name" value="SGNH hydrolase"/>
    <property type="match status" value="1"/>
</dbReference>
<gene>
    <name evidence="2" type="ORF">UA18_02371</name>
</gene>
<evidence type="ECO:0000259" key="1">
    <source>
        <dbReference type="Pfam" id="PF13472"/>
    </source>
</evidence>
<sequence>MSGIIPKLINHNARALMARGLIASFLGMFVMACSGCGGGGDGTAATTQAAATPKPVLIEAYGDSTTEGYSVVNGVSGINPQNQIVVLQQLLRDRFGSNVSVANNGVGGTEASQLLNGTDGTHAPWAQVMAQSKAQIVTIEFGLNDTFFFSQPRAGVESESPDQFEEILTELVNVARAAGKQVVLIEPGPSCNPYRQPTLSYYVMRVDNVAHQLGVPLVQHYWPTIAQSDWQSLLSDCTHPTTQLYASYAESSFAVIAPLVAQLANSPAQSQ</sequence>
<dbReference type="Gene3D" id="3.40.50.1110">
    <property type="entry name" value="SGNH hydrolase"/>
    <property type="match status" value="1"/>
</dbReference>
<dbReference type="PANTHER" id="PTHR30383">
    <property type="entry name" value="THIOESTERASE 1/PROTEASE 1/LYSOPHOSPHOLIPASE L1"/>
    <property type="match status" value="1"/>
</dbReference>
<accession>A0ABD7LJ43</accession>
<dbReference type="InterPro" id="IPR036514">
    <property type="entry name" value="SGNH_hydro_sf"/>
</dbReference>
<dbReference type="InterPro" id="IPR051532">
    <property type="entry name" value="Ester_Hydrolysis_Enzymes"/>
</dbReference>